<dbReference type="PROSITE" id="PS01124">
    <property type="entry name" value="HTH_ARAC_FAMILY_2"/>
    <property type="match status" value="1"/>
</dbReference>
<dbReference type="PROSITE" id="PS50110">
    <property type="entry name" value="RESPONSE_REGULATORY"/>
    <property type="match status" value="1"/>
</dbReference>
<evidence type="ECO:0000256" key="1">
    <source>
        <dbReference type="ARBA" id="ARBA00018672"/>
    </source>
</evidence>
<evidence type="ECO:0000256" key="6">
    <source>
        <dbReference type="PROSITE-ProRule" id="PRU00169"/>
    </source>
</evidence>
<keyword evidence="11" id="KW-1185">Reference proteome</keyword>
<comment type="function">
    <text evidence="5">May play the central regulatory role in sporulation. It may be an element of the effector pathway responsible for the activation of sporulation genes in response to nutritional stress. Spo0A may act in concert with spo0H (a sigma factor) to control the expression of some genes that are critical to the sporulation process.</text>
</comment>
<dbReference type="SMART" id="SM00342">
    <property type="entry name" value="HTH_ARAC"/>
    <property type="match status" value="1"/>
</dbReference>
<evidence type="ECO:0000259" key="9">
    <source>
        <dbReference type="PROSITE" id="PS50110"/>
    </source>
</evidence>
<reference evidence="10 11" key="1">
    <citation type="submission" date="2014-07" db="EMBL/GenBank/DDBJ databases">
        <title>Draft genome of Clostridium celerecrescens 152B isolated from sediments associated with methane hydrate from Krishna Godavari basin.</title>
        <authorList>
            <person name="Honkalas V.S."/>
            <person name="Dabir A.P."/>
            <person name="Arora P."/>
            <person name="Dhakephalkar P.K."/>
        </authorList>
    </citation>
    <scope>NUCLEOTIDE SEQUENCE [LARGE SCALE GENOMIC DNA]</scope>
    <source>
        <strain evidence="10 11">152B</strain>
    </source>
</reference>
<dbReference type="OrthoDB" id="9794370at2"/>
<accession>A0A084JPD5</accession>
<dbReference type="AlphaFoldDB" id="A0A084JPD5"/>
<dbReference type="Pfam" id="PF12833">
    <property type="entry name" value="HTH_18"/>
    <property type="match status" value="1"/>
</dbReference>
<keyword evidence="6" id="KW-0597">Phosphoprotein</keyword>
<feature type="domain" description="Response regulatory" evidence="9">
    <location>
        <begin position="3"/>
        <end position="120"/>
    </location>
</feature>
<name>A0A084JPD5_9FIRM</name>
<feature type="domain" description="HTH araC/xylS-type" evidence="8">
    <location>
        <begin position="424"/>
        <end position="522"/>
    </location>
</feature>
<dbReference type="GO" id="GO:0043565">
    <property type="term" value="F:sequence-specific DNA binding"/>
    <property type="evidence" value="ECO:0007669"/>
    <property type="project" value="InterPro"/>
</dbReference>
<evidence type="ECO:0000256" key="5">
    <source>
        <dbReference type="ARBA" id="ARBA00024867"/>
    </source>
</evidence>
<dbReference type="CDD" id="cd17536">
    <property type="entry name" value="REC_YesN-like"/>
    <property type="match status" value="1"/>
</dbReference>
<keyword evidence="4" id="KW-0804">Transcription</keyword>
<evidence type="ECO:0000313" key="11">
    <source>
        <dbReference type="Proteomes" id="UP000028525"/>
    </source>
</evidence>
<dbReference type="Gene3D" id="3.40.50.2300">
    <property type="match status" value="1"/>
</dbReference>
<feature type="modified residue" description="4-aspartylphosphate" evidence="6">
    <location>
        <position position="55"/>
    </location>
</feature>
<sequence>MYQVLLVDDETIILSGIKFLIDWEKQNCNIIGSARNGRDALEKIRNHTPDIVFCDIKMPVMDGMELLQIVNEEFPSVVFIMLTNFQEFSLAREALRLHAVDYLLKAQLEANALIKSLSNAKKEYDNRAKLFKSESLARYLDVKNKELLQDACLTLIFETDQKAFMAASGILQNHHMLSGYSFLYLPFDLSEMPDALLFNQKDRRQIQDWIRELAQRISEQIFGEQALFVATGQTDCLILFIWGQKEKAPASIALFQKKLSATLSKIVQAKCLTINTGLYYGEQQLLSCREELLSIIECYYMGIEPDTEQPKRPDFKPLGLSGIGDRLFAEINCHNVTGAVLLLEKAEESIRSTIHQKSQAIWLCGELFRAVGKAINKEQESTMGFHEIDNLMTRQQVLFWLEKTKKYLKEMMCQNPLGYSEPVEKAKQYIEEHVEEHIRLQEVADYAAISPAYLSSLFKKQSGQSFIDFVNQKKIEKAQQLIHEGNYRINEIAYQLSFENAYYFTKVFRKFTGTTPSNYQKKYCKNDR</sequence>
<dbReference type="STRING" id="29354.IO98_06820"/>
<dbReference type="PANTHER" id="PTHR43280:SF2">
    <property type="entry name" value="HTH-TYPE TRANSCRIPTIONAL REGULATOR EXSA"/>
    <property type="match status" value="1"/>
</dbReference>
<gene>
    <name evidence="10" type="ORF">IO98_06820</name>
</gene>
<evidence type="ECO:0000256" key="4">
    <source>
        <dbReference type="ARBA" id="ARBA00023163"/>
    </source>
</evidence>
<dbReference type="InterPro" id="IPR009057">
    <property type="entry name" value="Homeodomain-like_sf"/>
</dbReference>
<dbReference type="InterPro" id="IPR018060">
    <property type="entry name" value="HTH_AraC"/>
</dbReference>
<organism evidence="10 11">
    <name type="scientific">Lacrimispora celerecrescens</name>
    <dbReference type="NCBI Taxonomy" id="29354"/>
    <lineage>
        <taxon>Bacteria</taxon>
        <taxon>Bacillati</taxon>
        <taxon>Bacillota</taxon>
        <taxon>Clostridia</taxon>
        <taxon>Lachnospirales</taxon>
        <taxon>Lachnospiraceae</taxon>
        <taxon>Lacrimispora</taxon>
    </lineage>
</organism>
<feature type="coiled-coil region" evidence="7">
    <location>
        <begin position="103"/>
        <end position="134"/>
    </location>
</feature>
<dbReference type="Pfam" id="PF00072">
    <property type="entry name" value="Response_reg"/>
    <property type="match status" value="1"/>
</dbReference>
<dbReference type="InterPro" id="IPR001789">
    <property type="entry name" value="Sig_transdc_resp-reg_receiver"/>
</dbReference>
<dbReference type="Gene3D" id="1.10.10.60">
    <property type="entry name" value="Homeodomain-like"/>
    <property type="match status" value="2"/>
</dbReference>
<dbReference type="SUPFAM" id="SSF52172">
    <property type="entry name" value="CheY-like"/>
    <property type="match status" value="1"/>
</dbReference>
<evidence type="ECO:0000256" key="7">
    <source>
        <dbReference type="SAM" id="Coils"/>
    </source>
</evidence>
<dbReference type="GO" id="GO:0000160">
    <property type="term" value="P:phosphorelay signal transduction system"/>
    <property type="evidence" value="ECO:0007669"/>
    <property type="project" value="InterPro"/>
</dbReference>
<protein>
    <recommendedName>
        <fullName evidence="1">Stage 0 sporulation protein A homolog</fullName>
    </recommendedName>
</protein>
<dbReference type="InterPro" id="IPR011006">
    <property type="entry name" value="CheY-like_superfamily"/>
</dbReference>
<keyword evidence="7" id="KW-0175">Coiled coil</keyword>
<proteinExistence type="predicted"/>
<keyword evidence="2" id="KW-0805">Transcription regulation</keyword>
<comment type="caution">
    <text evidence="10">The sequence shown here is derived from an EMBL/GenBank/DDBJ whole genome shotgun (WGS) entry which is preliminary data.</text>
</comment>
<dbReference type="EMBL" id="JPME01000009">
    <property type="protein sequence ID" value="KEZ90819.1"/>
    <property type="molecule type" value="Genomic_DNA"/>
</dbReference>
<dbReference type="PRINTS" id="PR00032">
    <property type="entry name" value="HTHARAC"/>
</dbReference>
<keyword evidence="3" id="KW-0238">DNA-binding</keyword>
<evidence type="ECO:0000313" key="10">
    <source>
        <dbReference type="EMBL" id="KEZ90819.1"/>
    </source>
</evidence>
<dbReference type="RefSeq" id="WP_038279432.1">
    <property type="nucleotide sequence ID" value="NZ_JPME01000009.1"/>
</dbReference>
<evidence type="ECO:0000256" key="3">
    <source>
        <dbReference type="ARBA" id="ARBA00023125"/>
    </source>
</evidence>
<evidence type="ECO:0000256" key="2">
    <source>
        <dbReference type="ARBA" id="ARBA00023015"/>
    </source>
</evidence>
<dbReference type="PANTHER" id="PTHR43280">
    <property type="entry name" value="ARAC-FAMILY TRANSCRIPTIONAL REGULATOR"/>
    <property type="match status" value="1"/>
</dbReference>
<dbReference type="SMART" id="SM00448">
    <property type="entry name" value="REC"/>
    <property type="match status" value="1"/>
</dbReference>
<evidence type="ECO:0000259" key="8">
    <source>
        <dbReference type="PROSITE" id="PS01124"/>
    </source>
</evidence>
<dbReference type="SUPFAM" id="SSF46689">
    <property type="entry name" value="Homeodomain-like"/>
    <property type="match status" value="2"/>
</dbReference>
<dbReference type="InterPro" id="IPR020449">
    <property type="entry name" value="Tscrpt_reg_AraC-type_HTH"/>
</dbReference>
<dbReference type="GO" id="GO:0003700">
    <property type="term" value="F:DNA-binding transcription factor activity"/>
    <property type="evidence" value="ECO:0007669"/>
    <property type="project" value="InterPro"/>
</dbReference>
<dbReference type="Proteomes" id="UP000028525">
    <property type="component" value="Unassembled WGS sequence"/>
</dbReference>